<name>A0A2H1W7N0_SPOFR</name>
<reference evidence="1" key="1">
    <citation type="submission" date="2016-07" db="EMBL/GenBank/DDBJ databases">
        <authorList>
            <person name="Bretaudeau A."/>
        </authorList>
    </citation>
    <scope>NUCLEOTIDE SEQUENCE</scope>
    <source>
        <strain evidence="1">Rice</strain>
        <tissue evidence="1">Whole body</tissue>
    </source>
</reference>
<organism evidence="1">
    <name type="scientific">Spodoptera frugiperda</name>
    <name type="common">Fall armyworm</name>
    <dbReference type="NCBI Taxonomy" id="7108"/>
    <lineage>
        <taxon>Eukaryota</taxon>
        <taxon>Metazoa</taxon>
        <taxon>Ecdysozoa</taxon>
        <taxon>Arthropoda</taxon>
        <taxon>Hexapoda</taxon>
        <taxon>Insecta</taxon>
        <taxon>Pterygota</taxon>
        <taxon>Neoptera</taxon>
        <taxon>Endopterygota</taxon>
        <taxon>Lepidoptera</taxon>
        <taxon>Glossata</taxon>
        <taxon>Ditrysia</taxon>
        <taxon>Noctuoidea</taxon>
        <taxon>Noctuidae</taxon>
        <taxon>Amphipyrinae</taxon>
        <taxon>Spodoptera</taxon>
    </lineage>
</organism>
<accession>A0A2H1W7N0</accession>
<protein>
    <submittedName>
        <fullName evidence="1">SFRICE_017433</fullName>
    </submittedName>
</protein>
<dbReference type="EMBL" id="ODYU01006732">
    <property type="protein sequence ID" value="SOQ48842.1"/>
    <property type="molecule type" value="Genomic_DNA"/>
</dbReference>
<dbReference type="AlphaFoldDB" id="A0A2H1W7N0"/>
<proteinExistence type="predicted"/>
<gene>
    <name evidence="1" type="ORF">SFRICE_017433</name>
</gene>
<sequence length="107" mass="12016">MLEAHIQEQHSVTHDAAIVAPLLLVAHEYDGLKLVDEARGSFQSVTPKKAGYALVTPLTVRLARLLGNGLPRNVYRDRFPYGSTLYVIHKLLFWVWVSCVSELKMKG</sequence>
<evidence type="ECO:0000313" key="1">
    <source>
        <dbReference type="EMBL" id="SOQ48842.1"/>
    </source>
</evidence>